<sequence length="189" mass="21368">MGNTKVDLKQLEEFRDRVQKVADEEQQRAFMEACAKELAARLLAKVIKRTPVGDYSDSYDVEDDGQQKFLVMSEKQGGILRRGWTTHKAGSGAEGMETNNVMDFVDSLKINHFGDTYVIEVRNDVKYASYVEFGHRQTPGRYVPAIGKCLKKGWVPGQLMLTYSTNEIRKAAPGILEKKLTAWLNEVFA</sequence>
<proteinExistence type="predicted"/>
<dbReference type="Pfam" id="PF04883">
    <property type="entry name" value="HK97-gp10_like"/>
    <property type="match status" value="1"/>
</dbReference>
<dbReference type="EMBL" id="BK032549">
    <property type="protein sequence ID" value="DAF46977.1"/>
    <property type="molecule type" value="Genomic_DNA"/>
</dbReference>
<reference evidence="1" key="1">
    <citation type="journal article" date="2021" name="Proc. Natl. Acad. Sci. U.S.A.">
        <title>A Catalog of Tens of Thousands of Viruses from Human Metagenomes Reveals Hidden Associations with Chronic Diseases.</title>
        <authorList>
            <person name="Tisza M.J."/>
            <person name="Buck C.B."/>
        </authorList>
    </citation>
    <scope>NUCLEOTIDE SEQUENCE</scope>
    <source>
        <strain evidence="1">CtnzH2</strain>
    </source>
</reference>
<protein>
    <submittedName>
        <fullName evidence="1">Type I neck protein</fullName>
    </submittedName>
</protein>
<accession>A0A8S5S7Q5</accession>
<dbReference type="InterPro" id="IPR010064">
    <property type="entry name" value="HK97-gp10_tail"/>
</dbReference>
<organism evidence="1">
    <name type="scientific">Myoviridae sp. ctnzH2</name>
    <dbReference type="NCBI Taxonomy" id="2827707"/>
    <lineage>
        <taxon>Viruses</taxon>
        <taxon>Duplodnaviria</taxon>
        <taxon>Heunggongvirae</taxon>
        <taxon>Uroviricota</taxon>
        <taxon>Caudoviricetes</taxon>
    </lineage>
</organism>
<name>A0A8S5S7Q5_9CAUD</name>
<evidence type="ECO:0000313" key="1">
    <source>
        <dbReference type="EMBL" id="DAF46977.1"/>
    </source>
</evidence>